<dbReference type="InterPro" id="IPR045330">
    <property type="entry name" value="TRM3/TARBP1"/>
</dbReference>
<dbReference type="GeneID" id="5231709"/>
<keyword evidence="1" id="KW-0489">Methyltransferase</keyword>
<name>A5E4K2_LODEL</name>
<dbReference type="AlphaFoldDB" id="A5E4K2"/>
<protein>
    <recommendedName>
        <fullName evidence="3">tRNA/rRNA methyltransferase SpoU type domain-containing protein</fullName>
    </recommendedName>
</protein>
<evidence type="ECO:0000259" key="3">
    <source>
        <dbReference type="Pfam" id="PF00588"/>
    </source>
</evidence>
<dbReference type="EMBL" id="CH981529">
    <property type="protein sequence ID" value="EDK46360.1"/>
    <property type="molecule type" value="Genomic_DNA"/>
</dbReference>
<dbReference type="Gene3D" id="3.40.1280.10">
    <property type="match status" value="1"/>
</dbReference>
<dbReference type="PANTHER" id="PTHR12029:SF11">
    <property type="entry name" value="METHYLTRANSFERASE TARBP1-RELATED"/>
    <property type="match status" value="1"/>
</dbReference>
<dbReference type="InterPro" id="IPR029026">
    <property type="entry name" value="tRNA_m1G_MTases_N"/>
</dbReference>
<keyword evidence="2" id="KW-0808">Transferase</keyword>
<evidence type="ECO:0000256" key="2">
    <source>
        <dbReference type="ARBA" id="ARBA00022679"/>
    </source>
</evidence>
<dbReference type="GO" id="GO:0003723">
    <property type="term" value="F:RNA binding"/>
    <property type="evidence" value="ECO:0007669"/>
    <property type="project" value="InterPro"/>
</dbReference>
<dbReference type="FunFam" id="3.40.1280.10:FF:000022">
    <property type="entry name" value="Trm3p"/>
    <property type="match status" value="1"/>
</dbReference>
<dbReference type="eggNOG" id="KOG0839">
    <property type="taxonomic scope" value="Eukaryota"/>
</dbReference>
<dbReference type="CDD" id="cd18091">
    <property type="entry name" value="SpoU-like_TRM3-like"/>
    <property type="match status" value="1"/>
</dbReference>
<dbReference type="InParanoid" id="A5E4K2"/>
<dbReference type="HOGENOM" id="CLU_313536_0_0_1"/>
<feature type="domain" description="tRNA/rRNA methyltransferase SpoU type" evidence="3">
    <location>
        <begin position="784"/>
        <end position="926"/>
    </location>
</feature>
<evidence type="ECO:0000256" key="1">
    <source>
        <dbReference type="ARBA" id="ARBA00022603"/>
    </source>
</evidence>
<keyword evidence="5" id="KW-1185">Reference proteome</keyword>
<proteinExistence type="predicted"/>
<accession>A5E4K2</accession>
<dbReference type="GO" id="GO:0016423">
    <property type="term" value="F:tRNA (guanine) methyltransferase activity"/>
    <property type="evidence" value="ECO:0007669"/>
    <property type="project" value="InterPro"/>
</dbReference>
<dbReference type="STRING" id="379508.A5E4K2"/>
<gene>
    <name evidence="4" type="ORF">LELG_04541</name>
</gene>
<dbReference type="PANTHER" id="PTHR12029">
    <property type="entry name" value="RNA METHYLTRANSFERASE"/>
    <property type="match status" value="1"/>
</dbReference>
<dbReference type="InterPro" id="IPR001537">
    <property type="entry name" value="SpoU_MeTrfase"/>
</dbReference>
<evidence type="ECO:0000313" key="5">
    <source>
        <dbReference type="Proteomes" id="UP000001996"/>
    </source>
</evidence>
<dbReference type="VEuPathDB" id="FungiDB:LELG_04541"/>
<sequence>MVVFHDTLLLELFDKTAEDEFHESYCQALNLRLLLHFEPNSKKFFELLAKFVKYNGYATLRRDWSLVLDYVTELQNDGCGVIDITDIDQQVLQICFSRNNNVLNTTNDLLQAKLLEAGYLQMSCENLANLPLLDNIEVIEALDRIEFKSGIDISSSIMTQLWRKIEMELQSADIEVLKDSVAKFKLFNKLFENSKYVFENPLEVFNFKNKLLLNEKEASKRDRFFYKLKDAIEGEYLTCLSTSYCKQPIDFQNLLGIFSSSILSLDGRCSMVKAIINYLQSNPEPALVSDIVAFLTEVWSQLASQRLNLIDRKLHLLVIEAMLHERIVYETREEKERDFDDEDDNNDNDNDNYNDYGQDLRNFCISVLENSKTRRTLLPALASCLSKLHISNTNKFESLDWMPEVLVKMYLVYQPKNAHFNLVNVLAEKFDKEIAVNKESSDIYKRVFGVHEISARIDTIALFNSINNKDFAQNIYAFIIENEKEFHLFNALKRTDAYEEWNRIQLYSIILSIVDQIDIDLNLFITRVATDPSPLVRLYIEWIIAYKMLQNPTLSDEMFNELTENYKDIKPTVCLSYKRILFLMIAQLERDTEVDYLSKYINVIIAGATAQKRLIRHFSLSMIISIWNEIERKDLLSMSLLEQKLLDPRLKQLVYTLYQTAVNSEIFTLYRSGDDLIWDIKRDLNLTYIAGGNLLRLTDRDDMDFITKEQFEQYLSTDQKEILRRPIGETQDINKLRETYKRHIITPEQVVEQASPLQTKSGAWNSVMNIDNPRSAKDLSRSDLIVVASLVDKPPNLGGICRLSDVLGVGLLTIHDMEVAKHPQFKNVAVTADQWMPMHEVKPEEIKNYLLEKKRDGYTLIGLEQTDKSVQLNKNLEFPKKSLILLGKEKEGIPGELLAELDFCVEIKQVGIIRSMNIQTAAAIIVHAYSSQHC</sequence>
<dbReference type="OrthoDB" id="241340at2759"/>
<dbReference type="GO" id="GO:0030488">
    <property type="term" value="P:tRNA methylation"/>
    <property type="evidence" value="ECO:0007669"/>
    <property type="project" value="InterPro"/>
</dbReference>
<dbReference type="Pfam" id="PF00588">
    <property type="entry name" value="SpoU_methylase"/>
    <property type="match status" value="1"/>
</dbReference>
<organism evidence="4 5">
    <name type="scientific">Lodderomyces elongisporus (strain ATCC 11503 / CBS 2605 / JCM 1781 / NBRC 1676 / NRRL YB-4239)</name>
    <name type="common">Yeast</name>
    <name type="synonym">Saccharomyces elongisporus</name>
    <dbReference type="NCBI Taxonomy" id="379508"/>
    <lineage>
        <taxon>Eukaryota</taxon>
        <taxon>Fungi</taxon>
        <taxon>Dikarya</taxon>
        <taxon>Ascomycota</taxon>
        <taxon>Saccharomycotina</taxon>
        <taxon>Pichiomycetes</taxon>
        <taxon>Debaryomycetaceae</taxon>
        <taxon>Candida/Lodderomyces clade</taxon>
        <taxon>Lodderomyces</taxon>
    </lineage>
</organism>
<dbReference type="InterPro" id="IPR029028">
    <property type="entry name" value="Alpha/beta_knot_MTases"/>
</dbReference>
<dbReference type="FunCoup" id="A5E4K2">
    <property type="interactions" value="162"/>
</dbReference>
<dbReference type="SUPFAM" id="SSF75217">
    <property type="entry name" value="alpha/beta knot"/>
    <property type="match status" value="1"/>
</dbReference>
<dbReference type="KEGG" id="lel:PVL30_004260"/>
<evidence type="ECO:0000313" key="4">
    <source>
        <dbReference type="EMBL" id="EDK46360.1"/>
    </source>
</evidence>
<dbReference type="OMA" id="IEWIIAY"/>
<dbReference type="InterPro" id="IPR044748">
    <property type="entry name" value="Trm3/TARBP1_C"/>
</dbReference>
<dbReference type="Proteomes" id="UP000001996">
    <property type="component" value="Unassembled WGS sequence"/>
</dbReference>
<reference evidence="4 5" key="1">
    <citation type="journal article" date="2009" name="Nature">
        <title>Evolution of pathogenicity and sexual reproduction in eight Candida genomes.</title>
        <authorList>
            <person name="Butler G."/>
            <person name="Rasmussen M.D."/>
            <person name="Lin M.F."/>
            <person name="Santos M.A."/>
            <person name="Sakthikumar S."/>
            <person name="Munro C.A."/>
            <person name="Rheinbay E."/>
            <person name="Grabherr M."/>
            <person name="Forche A."/>
            <person name="Reedy J.L."/>
            <person name="Agrafioti I."/>
            <person name="Arnaud M.B."/>
            <person name="Bates S."/>
            <person name="Brown A.J."/>
            <person name="Brunke S."/>
            <person name="Costanzo M.C."/>
            <person name="Fitzpatrick D.A."/>
            <person name="de Groot P.W."/>
            <person name="Harris D."/>
            <person name="Hoyer L.L."/>
            <person name="Hube B."/>
            <person name="Klis F.M."/>
            <person name="Kodira C."/>
            <person name="Lennard N."/>
            <person name="Logue M.E."/>
            <person name="Martin R."/>
            <person name="Neiman A.M."/>
            <person name="Nikolaou E."/>
            <person name="Quail M.A."/>
            <person name="Quinn J."/>
            <person name="Santos M.C."/>
            <person name="Schmitzberger F.F."/>
            <person name="Sherlock G."/>
            <person name="Shah P."/>
            <person name="Silverstein K.A."/>
            <person name="Skrzypek M.S."/>
            <person name="Soll D."/>
            <person name="Staggs R."/>
            <person name="Stansfield I."/>
            <person name="Stumpf M.P."/>
            <person name="Sudbery P.E."/>
            <person name="Srikantha T."/>
            <person name="Zeng Q."/>
            <person name="Berman J."/>
            <person name="Berriman M."/>
            <person name="Heitman J."/>
            <person name="Gow N.A."/>
            <person name="Lorenz M.C."/>
            <person name="Birren B.W."/>
            <person name="Kellis M."/>
            <person name="Cuomo C.A."/>
        </authorList>
    </citation>
    <scope>NUCLEOTIDE SEQUENCE [LARGE SCALE GENOMIC DNA]</scope>
    <source>
        <strain evidence="5">ATCC 11503 / BCRC 21390 / CBS 2605 / JCM 1781 / NBRC 1676 / NRRL YB-4239</strain>
    </source>
</reference>